<protein>
    <submittedName>
        <fullName evidence="1">Uncharacterized protein</fullName>
    </submittedName>
</protein>
<proteinExistence type="predicted"/>
<dbReference type="AlphaFoldDB" id="X0XNX6"/>
<sequence length="85" mass="9489">TRICLSRYVCGGLMDSFAISDEELNKQPKVKNGDIIYCSICKELHLVKRGINLNTGKANDNLCFVACRCRIILVGIHGHLLPQED</sequence>
<reference evidence="1" key="1">
    <citation type="journal article" date="2014" name="Front. Microbiol.">
        <title>High frequency of phylogenetically diverse reductive dehalogenase-homologous genes in deep subseafloor sedimentary metagenomes.</title>
        <authorList>
            <person name="Kawai M."/>
            <person name="Futagami T."/>
            <person name="Toyoda A."/>
            <person name="Takaki Y."/>
            <person name="Nishi S."/>
            <person name="Hori S."/>
            <person name="Arai W."/>
            <person name="Tsubouchi T."/>
            <person name="Morono Y."/>
            <person name="Uchiyama I."/>
            <person name="Ito T."/>
            <person name="Fujiyama A."/>
            <person name="Inagaki F."/>
            <person name="Takami H."/>
        </authorList>
    </citation>
    <scope>NUCLEOTIDE SEQUENCE</scope>
    <source>
        <strain evidence="1">Expedition CK06-06</strain>
    </source>
</reference>
<feature type="non-terminal residue" evidence="1">
    <location>
        <position position="1"/>
    </location>
</feature>
<comment type="caution">
    <text evidence="1">The sequence shown here is derived from an EMBL/GenBank/DDBJ whole genome shotgun (WGS) entry which is preliminary data.</text>
</comment>
<evidence type="ECO:0000313" key="1">
    <source>
        <dbReference type="EMBL" id="GAG44874.1"/>
    </source>
</evidence>
<organism evidence="1">
    <name type="scientific">marine sediment metagenome</name>
    <dbReference type="NCBI Taxonomy" id="412755"/>
    <lineage>
        <taxon>unclassified sequences</taxon>
        <taxon>metagenomes</taxon>
        <taxon>ecological metagenomes</taxon>
    </lineage>
</organism>
<dbReference type="EMBL" id="BARS01058035">
    <property type="protein sequence ID" value="GAG44874.1"/>
    <property type="molecule type" value="Genomic_DNA"/>
</dbReference>
<name>X0XNX6_9ZZZZ</name>
<gene>
    <name evidence="1" type="ORF">S01H1_84830</name>
</gene>
<accession>X0XNX6</accession>